<gene>
    <name evidence="9" type="ORF">OH818_03480</name>
</gene>
<evidence type="ECO:0000256" key="6">
    <source>
        <dbReference type="ARBA" id="ARBA00023284"/>
    </source>
</evidence>
<evidence type="ECO:0000256" key="5">
    <source>
        <dbReference type="ARBA" id="ARBA00023157"/>
    </source>
</evidence>
<dbReference type="EMBL" id="CP114029">
    <property type="protein sequence ID" value="WAP69362.1"/>
    <property type="molecule type" value="Genomic_DNA"/>
</dbReference>
<organism evidence="9 10">
    <name type="scientific">Jiella pelagia</name>
    <dbReference type="NCBI Taxonomy" id="2986949"/>
    <lineage>
        <taxon>Bacteria</taxon>
        <taxon>Pseudomonadati</taxon>
        <taxon>Pseudomonadota</taxon>
        <taxon>Alphaproteobacteria</taxon>
        <taxon>Hyphomicrobiales</taxon>
        <taxon>Aurantimonadaceae</taxon>
        <taxon>Jiella</taxon>
    </lineage>
</organism>
<dbReference type="Gene3D" id="3.40.30.10">
    <property type="entry name" value="Glutaredoxin"/>
    <property type="match status" value="1"/>
</dbReference>
<feature type="signal peptide" evidence="7">
    <location>
        <begin position="1"/>
        <end position="34"/>
    </location>
</feature>
<dbReference type="Proteomes" id="UP001164020">
    <property type="component" value="Chromosome"/>
</dbReference>
<evidence type="ECO:0000256" key="3">
    <source>
        <dbReference type="ARBA" id="ARBA00022729"/>
    </source>
</evidence>
<dbReference type="PANTHER" id="PTHR13887">
    <property type="entry name" value="GLUTATHIONE S-TRANSFERASE KAPPA"/>
    <property type="match status" value="1"/>
</dbReference>
<sequence>MTSKLDRRTFLTAALASGAALAGGAALVARPAFAAPDPMSRDMMSKEAVLYDPEAPILGNPKGDVTIVEWFDYQCPYCKKAYPETRKIVEDDGQIRMVMKDWPIFGPPSDRATRLTLAAGKYHPQALDALMRTEGRLTDQMIDARLTAAGFDVAALQRAYRRDSKRIDALVARNSAQAEAFGFLGTPAYLVGTVVFPGVLTMQDFRQAIRDARAKSG</sequence>
<name>A0ABY7C126_9HYPH</name>
<keyword evidence="6" id="KW-0676">Redox-active center</keyword>
<evidence type="ECO:0000256" key="2">
    <source>
        <dbReference type="ARBA" id="ARBA00005791"/>
    </source>
</evidence>
<keyword evidence="4" id="KW-0560">Oxidoreductase</keyword>
<dbReference type="InterPro" id="IPR013766">
    <property type="entry name" value="Thioredoxin_domain"/>
</dbReference>
<evidence type="ECO:0000313" key="9">
    <source>
        <dbReference type="EMBL" id="WAP69362.1"/>
    </source>
</evidence>
<evidence type="ECO:0000259" key="8">
    <source>
        <dbReference type="PROSITE" id="PS51352"/>
    </source>
</evidence>
<dbReference type="PROSITE" id="PS51318">
    <property type="entry name" value="TAT"/>
    <property type="match status" value="1"/>
</dbReference>
<evidence type="ECO:0000256" key="7">
    <source>
        <dbReference type="SAM" id="SignalP"/>
    </source>
</evidence>
<dbReference type="SUPFAM" id="SSF52833">
    <property type="entry name" value="Thioredoxin-like"/>
    <property type="match status" value="1"/>
</dbReference>
<dbReference type="Pfam" id="PF13462">
    <property type="entry name" value="Thioredoxin_4"/>
    <property type="match status" value="1"/>
</dbReference>
<dbReference type="InterPro" id="IPR012336">
    <property type="entry name" value="Thioredoxin-like_fold"/>
</dbReference>
<evidence type="ECO:0000313" key="10">
    <source>
        <dbReference type="Proteomes" id="UP001164020"/>
    </source>
</evidence>
<accession>A0ABY7C126</accession>
<dbReference type="RefSeq" id="WP_268881802.1">
    <property type="nucleotide sequence ID" value="NZ_CP114029.1"/>
</dbReference>
<dbReference type="PANTHER" id="PTHR13887:SF14">
    <property type="entry name" value="DISULFIDE BOND FORMATION PROTEIN D"/>
    <property type="match status" value="1"/>
</dbReference>
<feature type="chain" id="PRO_5045740351" evidence="7">
    <location>
        <begin position="35"/>
        <end position="217"/>
    </location>
</feature>
<feature type="domain" description="Thioredoxin" evidence="8">
    <location>
        <begin position="24"/>
        <end position="214"/>
    </location>
</feature>
<keyword evidence="3 7" id="KW-0732">Signal</keyword>
<evidence type="ECO:0000256" key="4">
    <source>
        <dbReference type="ARBA" id="ARBA00023002"/>
    </source>
</evidence>
<dbReference type="CDD" id="cd03023">
    <property type="entry name" value="DsbA_Com1_like"/>
    <property type="match status" value="1"/>
</dbReference>
<proteinExistence type="inferred from homology"/>
<dbReference type="InterPro" id="IPR036249">
    <property type="entry name" value="Thioredoxin-like_sf"/>
</dbReference>
<keyword evidence="10" id="KW-1185">Reference proteome</keyword>
<dbReference type="PROSITE" id="PS51352">
    <property type="entry name" value="THIOREDOXIN_2"/>
    <property type="match status" value="1"/>
</dbReference>
<evidence type="ECO:0000256" key="1">
    <source>
        <dbReference type="ARBA" id="ARBA00003565"/>
    </source>
</evidence>
<protein>
    <submittedName>
        <fullName evidence="9">DsbA family protein</fullName>
    </submittedName>
</protein>
<keyword evidence="5" id="KW-1015">Disulfide bond</keyword>
<reference evidence="9" key="1">
    <citation type="submission" date="2022-12" db="EMBL/GenBank/DDBJ databases">
        <title>Jiella pelagia sp. nov., isolated from phosphonate enriched culture of Northwest Pacific surface seawater.</title>
        <authorList>
            <person name="Shin D.Y."/>
            <person name="Hwang C.Y."/>
        </authorList>
    </citation>
    <scope>NUCLEOTIDE SEQUENCE</scope>
    <source>
        <strain evidence="9">HL-NP1</strain>
    </source>
</reference>
<comment type="function">
    <text evidence="1">May be required for disulfide bond formation in some proteins.</text>
</comment>
<comment type="similarity">
    <text evidence="2">Belongs to the thioredoxin family. DsbA subfamily.</text>
</comment>
<dbReference type="InterPro" id="IPR006311">
    <property type="entry name" value="TAT_signal"/>
</dbReference>